<organism evidence="2 3">
    <name type="scientific">Mycolicibacterium fallax</name>
    <name type="common">Mycobacterium fallax</name>
    <dbReference type="NCBI Taxonomy" id="1793"/>
    <lineage>
        <taxon>Bacteria</taxon>
        <taxon>Bacillati</taxon>
        <taxon>Actinomycetota</taxon>
        <taxon>Actinomycetes</taxon>
        <taxon>Mycobacteriales</taxon>
        <taxon>Mycobacteriaceae</taxon>
        <taxon>Mycolicibacterium</taxon>
    </lineage>
</organism>
<dbReference type="AlphaFoldDB" id="A0A1X1R8C1"/>
<keyword evidence="1" id="KW-1133">Transmembrane helix</keyword>
<reference evidence="2 3" key="1">
    <citation type="submission" date="2016-01" db="EMBL/GenBank/DDBJ databases">
        <title>The new phylogeny of the genus Mycobacterium.</title>
        <authorList>
            <person name="Tarcisio F."/>
            <person name="Conor M."/>
            <person name="Antonella G."/>
            <person name="Elisabetta G."/>
            <person name="Giulia F.S."/>
            <person name="Sara T."/>
            <person name="Anna F."/>
            <person name="Clotilde B."/>
            <person name="Roberto B."/>
            <person name="Veronica D.S."/>
            <person name="Fabio R."/>
            <person name="Monica P."/>
            <person name="Olivier J."/>
            <person name="Enrico T."/>
            <person name="Nicola S."/>
        </authorList>
    </citation>
    <scope>NUCLEOTIDE SEQUENCE [LARGE SCALE GENOMIC DNA]</scope>
    <source>
        <strain evidence="2 3">DSM 44179</strain>
    </source>
</reference>
<dbReference type="Proteomes" id="UP000193484">
    <property type="component" value="Unassembled WGS sequence"/>
</dbReference>
<comment type="caution">
    <text evidence="2">The sequence shown here is derived from an EMBL/GenBank/DDBJ whole genome shotgun (WGS) entry which is preliminary data.</text>
</comment>
<accession>A0A1X1R8C1</accession>
<evidence type="ECO:0000256" key="1">
    <source>
        <dbReference type="SAM" id="Phobius"/>
    </source>
</evidence>
<keyword evidence="3" id="KW-1185">Reference proteome</keyword>
<evidence type="ECO:0000313" key="3">
    <source>
        <dbReference type="Proteomes" id="UP000193484"/>
    </source>
</evidence>
<dbReference type="OrthoDB" id="4379311at2"/>
<name>A0A1X1R8C1_MYCFA</name>
<protein>
    <submittedName>
        <fullName evidence="2">Uncharacterized protein</fullName>
    </submittedName>
</protein>
<evidence type="ECO:0000313" key="2">
    <source>
        <dbReference type="EMBL" id="ORV01203.1"/>
    </source>
</evidence>
<sequence length="238" mass="25680">MVVTVISAIPKEIWIMIGIGVGMALLAWAAHGIAKAVEKNKLETAERQRRQRAAEAAEARRQRIALLGDKNAARVDSAQSAARQLAGTEAARVGWLGDVDFSADIAAITENFRKAHALRSVIDELSALDNPSAEDRRILAEANATAEALESAATERVKLIRKCASEAHGIDESLRQERADARTAEQRAELHGRLSGLLYGIESTPAIPELDSGTDRVMARVAAFREIKAQIQAARDDG</sequence>
<dbReference type="EMBL" id="LQOJ01000047">
    <property type="protein sequence ID" value="ORV01203.1"/>
    <property type="molecule type" value="Genomic_DNA"/>
</dbReference>
<gene>
    <name evidence="2" type="ORF">AWC04_14015</name>
</gene>
<feature type="transmembrane region" description="Helical" evidence="1">
    <location>
        <begin position="13"/>
        <end position="34"/>
    </location>
</feature>
<keyword evidence="1" id="KW-0812">Transmembrane</keyword>
<proteinExistence type="predicted"/>
<keyword evidence="1" id="KW-0472">Membrane</keyword>